<dbReference type="EMBL" id="JBHSEI010000005">
    <property type="protein sequence ID" value="MFC4638414.1"/>
    <property type="molecule type" value="Genomic_DNA"/>
</dbReference>
<dbReference type="Proteomes" id="UP001595952">
    <property type="component" value="Unassembled WGS sequence"/>
</dbReference>
<dbReference type="InterPro" id="IPR043502">
    <property type="entry name" value="DNA/RNA_pol_sf"/>
</dbReference>
<reference evidence="2" key="1">
    <citation type="journal article" date="2019" name="Int. J. Syst. Evol. Microbiol.">
        <title>The Global Catalogue of Microorganisms (GCM) 10K type strain sequencing project: providing services to taxonomists for standard genome sequencing and annotation.</title>
        <authorList>
            <consortium name="The Broad Institute Genomics Platform"/>
            <consortium name="The Broad Institute Genome Sequencing Center for Infectious Disease"/>
            <person name="Wu L."/>
            <person name="Ma J."/>
        </authorList>
    </citation>
    <scope>NUCLEOTIDE SEQUENCE [LARGE SCALE GENOMIC DNA]</scope>
    <source>
        <strain evidence="2">CCUG 55995</strain>
    </source>
</reference>
<dbReference type="SUPFAM" id="SSF56672">
    <property type="entry name" value="DNA/RNA polymerases"/>
    <property type="match status" value="1"/>
</dbReference>
<evidence type="ECO:0008006" key="3">
    <source>
        <dbReference type="Google" id="ProtNLM"/>
    </source>
</evidence>
<dbReference type="RefSeq" id="WP_380061419.1">
    <property type="nucleotide sequence ID" value="NZ_JBHSEI010000005.1"/>
</dbReference>
<name>A0ABV9I7X3_9DEIO</name>
<accession>A0ABV9I7X3</accession>
<evidence type="ECO:0000313" key="2">
    <source>
        <dbReference type="Proteomes" id="UP001595952"/>
    </source>
</evidence>
<evidence type="ECO:0000313" key="1">
    <source>
        <dbReference type="EMBL" id="MFC4638414.1"/>
    </source>
</evidence>
<proteinExistence type="predicted"/>
<organism evidence="1 2">
    <name type="scientific">Deinococcus hohokamensis</name>
    <dbReference type="NCBI Taxonomy" id="309883"/>
    <lineage>
        <taxon>Bacteria</taxon>
        <taxon>Thermotogati</taxon>
        <taxon>Deinococcota</taxon>
        <taxon>Deinococci</taxon>
        <taxon>Deinococcales</taxon>
        <taxon>Deinococcaceae</taxon>
        <taxon>Deinococcus</taxon>
    </lineage>
</organism>
<comment type="caution">
    <text evidence="1">The sequence shown here is derived from an EMBL/GenBank/DDBJ whole genome shotgun (WGS) entry which is preliminary data.</text>
</comment>
<gene>
    <name evidence="1" type="ORF">ACFO0D_08650</name>
</gene>
<keyword evidence="2" id="KW-1185">Reference proteome</keyword>
<protein>
    <recommendedName>
        <fullName evidence="3">UmuC domain-containing protein</fullName>
    </recommendedName>
</protein>
<sequence length="156" mass="16832">MAGRERSAVACVLLSPWPLEQVRRHHAGVPVAILNEARRVTQVCPLARAAGVQVGLRETAALGRCPELQVEVVPAPQAQAGWAALLEQLYARATATAWMGRRPASLLWEAHRALLCDAQALIVQGQVTRQGRAVTLRVDRLADLRLPRGGEAQAAD</sequence>